<evidence type="ECO:0000256" key="1">
    <source>
        <dbReference type="SAM" id="Coils"/>
    </source>
</evidence>
<protein>
    <submittedName>
        <fullName evidence="4">F-box protein SKIP24 isoform X1</fullName>
    </submittedName>
</protein>
<dbReference type="GeneID" id="108851019"/>
<dbReference type="KEGG" id="rsz:108851019"/>
<feature type="coiled-coil region" evidence="1">
    <location>
        <begin position="81"/>
        <end position="129"/>
    </location>
</feature>
<reference evidence="3" key="1">
    <citation type="journal article" date="2019" name="Database">
        <title>The radish genome database (RadishGD): an integrated information resource for radish genomics.</title>
        <authorList>
            <person name="Yu H.J."/>
            <person name="Baek S."/>
            <person name="Lee Y.J."/>
            <person name="Cho A."/>
            <person name="Mun J.H."/>
        </authorList>
    </citation>
    <scope>NUCLEOTIDE SEQUENCE [LARGE SCALE GENOMIC DNA]</scope>
    <source>
        <strain evidence="3">cv. WK10039</strain>
    </source>
</reference>
<dbReference type="AlphaFoldDB" id="A0A6J0P737"/>
<dbReference type="OrthoDB" id="3219396at2759"/>
<reference evidence="4" key="2">
    <citation type="submission" date="2025-08" db="UniProtKB">
        <authorList>
            <consortium name="RefSeq"/>
        </authorList>
    </citation>
    <scope>IDENTIFICATION</scope>
    <source>
        <tissue evidence="4">Leaf</tissue>
    </source>
</reference>
<dbReference type="Proteomes" id="UP000504610">
    <property type="component" value="Chromosome 1"/>
</dbReference>
<dbReference type="SUPFAM" id="SSF81383">
    <property type="entry name" value="F-box domain"/>
    <property type="match status" value="1"/>
</dbReference>
<sequence length="260" mass="30379">MSAEEIPDELWRKVLEIGVKSSTFSYKDLCCISISSRRLCRLSSEDSLWRFLLVIDFPTHIHSSTSSSQSPTKFIYRTRFEKEKERRLAAHRRALLRKESEISEWGRRIRELETRLSEEAERLQAASVEFSNVQRVRQASVALNVWQPEVVRGRQKQMVEQSAVPVEGRLRALEMEIKLCKQQITGVNRARREVKQRFDMARKELESMKYHPLRDFKLRRSGDQASNAKRKKLKTSINSVPAKNPARPSNKKKLLHSESE</sequence>
<dbReference type="InterPro" id="IPR036047">
    <property type="entry name" value="F-box-like_dom_sf"/>
</dbReference>
<evidence type="ECO:0000313" key="3">
    <source>
        <dbReference type="Proteomes" id="UP000504610"/>
    </source>
</evidence>
<name>A0A6J0P737_RAPSA</name>
<accession>A0A6J0P737</accession>
<gene>
    <name evidence="4" type="primary">LOC108851019</name>
</gene>
<keyword evidence="3" id="KW-1185">Reference proteome</keyword>
<evidence type="ECO:0000313" key="4">
    <source>
        <dbReference type="RefSeq" id="XP_018479958.1"/>
    </source>
</evidence>
<organism evidence="3 4">
    <name type="scientific">Raphanus sativus</name>
    <name type="common">Radish</name>
    <name type="synonym">Raphanus raphanistrum var. sativus</name>
    <dbReference type="NCBI Taxonomy" id="3726"/>
    <lineage>
        <taxon>Eukaryota</taxon>
        <taxon>Viridiplantae</taxon>
        <taxon>Streptophyta</taxon>
        <taxon>Embryophyta</taxon>
        <taxon>Tracheophyta</taxon>
        <taxon>Spermatophyta</taxon>
        <taxon>Magnoliopsida</taxon>
        <taxon>eudicotyledons</taxon>
        <taxon>Gunneridae</taxon>
        <taxon>Pentapetalae</taxon>
        <taxon>rosids</taxon>
        <taxon>malvids</taxon>
        <taxon>Brassicales</taxon>
        <taxon>Brassicaceae</taxon>
        <taxon>Brassiceae</taxon>
        <taxon>Raphanus</taxon>
    </lineage>
</organism>
<keyword evidence="1" id="KW-0175">Coiled coil</keyword>
<evidence type="ECO:0000256" key="2">
    <source>
        <dbReference type="SAM" id="MobiDB-lite"/>
    </source>
</evidence>
<dbReference type="RefSeq" id="XP_018479958.1">
    <property type="nucleotide sequence ID" value="XM_018624456.2"/>
</dbReference>
<proteinExistence type="predicted"/>
<feature type="region of interest" description="Disordered" evidence="2">
    <location>
        <begin position="217"/>
        <end position="260"/>
    </location>
</feature>